<evidence type="ECO:0000313" key="24">
    <source>
        <dbReference type="Ensembl" id="ENSPMGP00000026148.1"/>
    </source>
</evidence>
<evidence type="ECO:0000256" key="14">
    <source>
        <dbReference type="ARBA" id="ARBA00023157"/>
    </source>
</evidence>
<dbReference type="Gene3D" id="1.20.1250.20">
    <property type="entry name" value="MFS general substrate transporter like domains"/>
    <property type="match status" value="1"/>
</dbReference>
<feature type="transmembrane region" description="Helical" evidence="23">
    <location>
        <begin position="396"/>
        <end position="417"/>
    </location>
</feature>
<evidence type="ECO:0000256" key="21">
    <source>
        <dbReference type="ARBA" id="ARBA00047769"/>
    </source>
</evidence>
<keyword evidence="11" id="KW-0290">Folate-binding</keyword>
<feature type="transmembrane region" description="Helical" evidence="23">
    <location>
        <begin position="429"/>
        <end position="452"/>
    </location>
</feature>
<dbReference type="GO" id="GO:0016324">
    <property type="term" value="C:apical plasma membrane"/>
    <property type="evidence" value="ECO:0007669"/>
    <property type="project" value="UniProtKB-SubCell"/>
</dbReference>
<feature type="transmembrane region" description="Helical" evidence="23">
    <location>
        <begin position="464"/>
        <end position="484"/>
    </location>
</feature>
<evidence type="ECO:0000256" key="18">
    <source>
        <dbReference type="ARBA" id="ARBA00038227"/>
    </source>
</evidence>
<dbReference type="SUPFAM" id="SSF103473">
    <property type="entry name" value="MFS general substrate transporter"/>
    <property type="match status" value="1"/>
</dbReference>
<evidence type="ECO:0000256" key="8">
    <source>
        <dbReference type="ARBA" id="ARBA00022692"/>
    </source>
</evidence>
<keyword evidence="5" id="KW-0813">Transport</keyword>
<organism evidence="24 25">
    <name type="scientific">Periophthalmus magnuspinnatus</name>
    <dbReference type="NCBI Taxonomy" id="409849"/>
    <lineage>
        <taxon>Eukaryota</taxon>
        <taxon>Metazoa</taxon>
        <taxon>Chordata</taxon>
        <taxon>Craniata</taxon>
        <taxon>Vertebrata</taxon>
        <taxon>Euteleostomi</taxon>
        <taxon>Actinopterygii</taxon>
        <taxon>Neopterygii</taxon>
        <taxon>Teleostei</taxon>
        <taxon>Neoteleostei</taxon>
        <taxon>Acanthomorphata</taxon>
        <taxon>Gobiaria</taxon>
        <taxon>Gobiiformes</taxon>
        <taxon>Gobioidei</taxon>
        <taxon>Gobiidae</taxon>
        <taxon>Oxudercinae</taxon>
        <taxon>Periophthalmus</taxon>
    </lineage>
</organism>
<dbReference type="Ensembl" id="ENSPMGT00000027848.1">
    <property type="protein sequence ID" value="ENSPMGP00000026148.1"/>
    <property type="gene ID" value="ENSPMGG00000021092.1"/>
</dbReference>
<evidence type="ECO:0000256" key="7">
    <source>
        <dbReference type="ARBA" id="ARBA00022490"/>
    </source>
</evidence>
<evidence type="ECO:0000256" key="23">
    <source>
        <dbReference type="SAM" id="Phobius"/>
    </source>
</evidence>
<evidence type="ECO:0000256" key="17">
    <source>
        <dbReference type="ARBA" id="ARBA00036250"/>
    </source>
</evidence>
<protein>
    <recommendedName>
        <fullName evidence="19">Proton-coupled folate transporter</fullName>
    </recommendedName>
    <alternativeName>
        <fullName evidence="20">Solute carrier family 46 member 1</fullName>
    </alternativeName>
</protein>
<evidence type="ECO:0000256" key="2">
    <source>
        <dbReference type="ARBA" id="ARBA00004424"/>
    </source>
</evidence>
<keyword evidence="13 23" id="KW-0472">Membrane</keyword>
<sequence length="497" mass="55179">MPRLIPLDSLEYFCSLFALRCSASALLAQQSELRDTFLMTSTMRKISKPPFSFLQPVTVEPVILTIMLAQVLETTLLPQYLWDRVSEDVGYNSSHRPDCNSSLPIDPLQKKVQILTSRWNMYINVWGFFLSILVVPFLGSWSDKAGRRPLLIISSMGLALETVVSLVVMYRGLNLEYFLLGKMISGISGEYSSILGSSYAYIADISDKKKRTIRVAILQACYGFSGILAGIIGGIWKQTQGYIAPFWLVLAVRLASALYSYLFVCESVPVDPSVRLFSTSHHKALWKLYSTGGSQSTGCFHKYKLWLYTFCFFIVVGVHSGCRELYVLFELSSPLCWGSELIGYGSAALHLAFLSSPLWLKIMTRCLEDSWVALVGLISNIAGLLVFSAANTTPLIFTAYGILLFNITPIAVIRSKLSKLVDSSEQGTLFACMACMDSMSHLAGSAVFNSLFSATLYFMKGFSFIFAAILLLIPSVIISTVECLDKKTTWSNRNTVD</sequence>
<evidence type="ECO:0000256" key="22">
    <source>
        <dbReference type="ARBA" id="ARBA00047850"/>
    </source>
</evidence>
<name>A0A3B4B9G5_9GOBI</name>
<comment type="catalytic activity">
    <reaction evidence="21">
        <text>pemetrexed(in) + H(+)(in) = pemetrexed(out) + H(+)(out)</text>
        <dbReference type="Rhea" id="RHEA:70171"/>
        <dbReference type="ChEBI" id="CHEBI:15378"/>
        <dbReference type="ChEBI" id="CHEBI:63724"/>
    </reaction>
</comment>
<dbReference type="GO" id="GO:0016323">
    <property type="term" value="C:basolateral plasma membrane"/>
    <property type="evidence" value="ECO:0007669"/>
    <property type="project" value="UniProtKB-SubCell"/>
</dbReference>
<feature type="transmembrane region" description="Helical" evidence="23">
    <location>
        <begin position="242"/>
        <end position="264"/>
    </location>
</feature>
<dbReference type="PANTHER" id="PTHR23507">
    <property type="entry name" value="ZGC:174356"/>
    <property type="match status" value="1"/>
</dbReference>
<evidence type="ECO:0000313" key="25">
    <source>
        <dbReference type="Proteomes" id="UP000261520"/>
    </source>
</evidence>
<comment type="subcellular location">
    <subcellularLocation>
        <location evidence="2">Apical cell membrane</location>
        <topology evidence="2">Multi-pass membrane protein</topology>
    </subcellularLocation>
    <subcellularLocation>
        <location evidence="4">Basolateral cell membrane</location>
        <topology evidence="4">Multi-pass membrane protein</topology>
    </subcellularLocation>
    <subcellularLocation>
        <location evidence="3">Cytoplasm</location>
    </subcellularLocation>
    <subcellularLocation>
        <location evidence="1">Endosome membrane</location>
        <topology evidence="1">Multi-pass membrane protein</topology>
    </subcellularLocation>
</comment>
<comment type="catalytic activity">
    <reaction evidence="17">
        <text>folate(in) + H(+)(in) = folate(out) + H(+)(out)</text>
        <dbReference type="Rhea" id="RHEA:70159"/>
        <dbReference type="ChEBI" id="CHEBI:15378"/>
        <dbReference type="ChEBI" id="CHEBI:62501"/>
    </reaction>
</comment>
<evidence type="ECO:0000256" key="16">
    <source>
        <dbReference type="ARBA" id="ARBA00036193"/>
    </source>
</evidence>
<evidence type="ECO:0000256" key="13">
    <source>
        <dbReference type="ARBA" id="ARBA00023136"/>
    </source>
</evidence>
<feature type="transmembrane region" description="Helical" evidence="23">
    <location>
        <begin position="341"/>
        <end position="360"/>
    </location>
</feature>
<keyword evidence="10" id="KW-0769">Symport</keyword>
<evidence type="ECO:0000256" key="10">
    <source>
        <dbReference type="ARBA" id="ARBA00022847"/>
    </source>
</evidence>
<evidence type="ECO:0000256" key="19">
    <source>
        <dbReference type="ARBA" id="ARBA00040650"/>
    </source>
</evidence>
<keyword evidence="15" id="KW-0325">Glycoprotein</keyword>
<comment type="catalytic activity">
    <reaction evidence="16">
        <text>(6S)-5-methyl-5,6,7,8-tetrahydrofolate(in) + H(+)(in) = (6S)-5-methyl-5,6,7,8-tetrahydrofolate(out) + H(+)(out)</text>
        <dbReference type="Rhea" id="RHEA:70167"/>
        <dbReference type="ChEBI" id="CHEBI:15378"/>
        <dbReference type="ChEBI" id="CHEBI:18608"/>
    </reaction>
</comment>
<accession>A0A3B4B9G5</accession>
<keyword evidence="25" id="KW-1185">Reference proteome</keyword>
<dbReference type="InterPro" id="IPR011701">
    <property type="entry name" value="MFS"/>
</dbReference>
<comment type="similarity">
    <text evidence="18">Belongs to the major facilitator superfamily. SLC46A family.</text>
</comment>
<evidence type="ECO:0000256" key="15">
    <source>
        <dbReference type="ARBA" id="ARBA00023180"/>
    </source>
</evidence>
<dbReference type="GO" id="GO:0005542">
    <property type="term" value="F:folic acid binding"/>
    <property type="evidence" value="ECO:0007669"/>
    <property type="project" value="UniProtKB-KW"/>
</dbReference>
<evidence type="ECO:0000256" key="12">
    <source>
        <dbReference type="ARBA" id="ARBA00022989"/>
    </source>
</evidence>
<feature type="transmembrane region" description="Helical" evidence="23">
    <location>
        <begin position="372"/>
        <end position="390"/>
    </location>
</feature>
<keyword evidence="14" id="KW-1015">Disulfide bond</keyword>
<evidence type="ECO:0000256" key="3">
    <source>
        <dbReference type="ARBA" id="ARBA00004496"/>
    </source>
</evidence>
<evidence type="ECO:0000256" key="5">
    <source>
        <dbReference type="ARBA" id="ARBA00022448"/>
    </source>
</evidence>
<dbReference type="STRING" id="409849.ENSPMGP00000026148"/>
<dbReference type="Pfam" id="PF07690">
    <property type="entry name" value="MFS_1"/>
    <property type="match status" value="1"/>
</dbReference>
<evidence type="ECO:0000256" key="11">
    <source>
        <dbReference type="ARBA" id="ARBA00022954"/>
    </source>
</evidence>
<evidence type="ECO:0000256" key="6">
    <source>
        <dbReference type="ARBA" id="ARBA00022475"/>
    </source>
</evidence>
<dbReference type="InterPro" id="IPR036259">
    <property type="entry name" value="MFS_trans_sf"/>
</dbReference>
<feature type="transmembrane region" description="Helical" evidence="23">
    <location>
        <begin position="150"/>
        <end position="171"/>
    </location>
</feature>
<comment type="catalytic activity">
    <reaction evidence="22">
        <text>methotrexate(in) + H(+)(in) = methotrexate(out) + H(+)(out)</text>
        <dbReference type="Rhea" id="RHEA:70163"/>
        <dbReference type="ChEBI" id="CHEBI:15378"/>
        <dbReference type="ChEBI" id="CHEBI:50681"/>
    </reaction>
</comment>
<dbReference type="Proteomes" id="UP000261520">
    <property type="component" value="Unplaced"/>
</dbReference>
<feature type="transmembrane region" description="Helical" evidence="23">
    <location>
        <begin position="305"/>
        <end position="329"/>
    </location>
</feature>
<feature type="transmembrane region" description="Helical" evidence="23">
    <location>
        <begin position="215"/>
        <end position="236"/>
    </location>
</feature>
<dbReference type="PANTHER" id="PTHR23507:SF2">
    <property type="entry name" value="PROTON-COUPLED FOLATE TRANSPORTER"/>
    <property type="match status" value="1"/>
</dbReference>
<feature type="transmembrane region" description="Helical" evidence="23">
    <location>
        <begin position="119"/>
        <end position="138"/>
    </location>
</feature>
<keyword evidence="6" id="KW-1003">Cell membrane</keyword>
<evidence type="ECO:0000256" key="20">
    <source>
        <dbReference type="ARBA" id="ARBA00042514"/>
    </source>
</evidence>
<reference evidence="24" key="2">
    <citation type="submission" date="2025-09" db="UniProtKB">
        <authorList>
            <consortium name="Ensembl"/>
        </authorList>
    </citation>
    <scope>IDENTIFICATION</scope>
</reference>
<keyword evidence="12 23" id="KW-1133">Transmembrane helix</keyword>
<evidence type="ECO:0000256" key="4">
    <source>
        <dbReference type="ARBA" id="ARBA00004554"/>
    </source>
</evidence>
<keyword evidence="8 23" id="KW-0812">Transmembrane</keyword>
<evidence type="ECO:0000256" key="9">
    <source>
        <dbReference type="ARBA" id="ARBA00022753"/>
    </source>
</evidence>
<evidence type="ECO:0000256" key="1">
    <source>
        <dbReference type="ARBA" id="ARBA00004337"/>
    </source>
</evidence>
<dbReference type="GO" id="GO:0015293">
    <property type="term" value="F:symporter activity"/>
    <property type="evidence" value="ECO:0007669"/>
    <property type="project" value="UniProtKB-KW"/>
</dbReference>
<reference evidence="24" key="1">
    <citation type="submission" date="2025-08" db="UniProtKB">
        <authorList>
            <consortium name="Ensembl"/>
        </authorList>
    </citation>
    <scope>IDENTIFICATION</scope>
</reference>
<keyword evidence="9" id="KW-0967">Endosome</keyword>
<keyword evidence="7" id="KW-0963">Cytoplasm</keyword>
<dbReference type="GO" id="GO:0010008">
    <property type="term" value="C:endosome membrane"/>
    <property type="evidence" value="ECO:0007669"/>
    <property type="project" value="UniProtKB-SubCell"/>
</dbReference>
<dbReference type="AlphaFoldDB" id="A0A3B4B9G5"/>
<proteinExistence type="inferred from homology"/>